<dbReference type="EMBL" id="LN483070">
    <property type="protein sequence ID" value="CEA06963.1"/>
    <property type="molecule type" value="Genomic_DNA"/>
</dbReference>
<sequence length="153" mass="17572">MASQQTAEPSGETRRPVLHRHTQRLSYADTDPAGILYYATWFPRMEALQTEWLFLNGLRQDTLLERFGWWTVSRATHCDYLAAARLFDEITIELRVGDIGTSSVRFDFEMWRPADRTLVATASNWLVTVSPDQRPIRIPEILLRCLDGTGNDA</sequence>
<gene>
    <name evidence="2" type="primary">ybgC</name>
    <name evidence="2" type="ORF">BN1051_00268</name>
</gene>
<protein>
    <submittedName>
        <fullName evidence="2">Acyl-CoA thioester hydrolase YbgC</fullName>
    </submittedName>
</protein>
<organism evidence="2">
    <name type="scientific">Arthrobacter saudimassiliensis</name>
    <dbReference type="NCBI Taxonomy" id="1461584"/>
    <lineage>
        <taxon>Bacteria</taxon>
        <taxon>Bacillati</taxon>
        <taxon>Actinomycetota</taxon>
        <taxon>Actinomycetes</taxon>
        <taxon>Micrococcales</taxon>
        <taxon>Micrococcaceae</taxon>
        <taxon>Arthrobacter</taxon>
    </lineage>
</organism>
<dbReference type="PATRIC" id="fig|1461584.3.peg.264"/>
<dbReference type="GO" id="GO:0016787">
    <property type="term" value="F:hydrolase activity"/>
    <property type="evidence" value="ECO:0007669"/>
    <property type="project" value="UniProtKB-KW"/>
</dbReference>
<dbReference type="PIRSF" id="PIRSF003230">
    <property type="entry name" value="YbgC"/>
    <property type="match status" value="1"/>
</dbReference>
<dbReference type="CDD" id="cd00586">
    <property type="entry name" value="4HBT"/>
    <property type="match status" value="1"/>
</dbReference>
<keyword evidence="1 2" id="KW-0378">Hydrolase</keyword>
<proteinExistence type="predicted"/>
<reference evidence="2" key="1">
    <citation type="submission" date="2014-07" db="EMBL/GenBank/DDBJ databases">
        <authorList>
            <person name="Urmite Genomes Urmite Genomes"/>
        </authorList>
    </citation>
    <scope>NUCLEOTIDE SEQUENCE</scope>
    <source>
        <strain evidence="2">11W110_air</strain>
    </source>
</reference>
<dbReference type="Gene3D" id="3.10.129.10">
    <property type="entry name" value="Hotdog Thioesterase"/>
    <property type="match status" value="1"/>
</dbReference>
<name>A0A078MHX5_9MICC</name>
<evidence type="ECO:0000313" key="2">
    <source>
        <dbReference type="EMBL" id="CEA06963.1"/>
    </source>
</evidence>
<dbReference type="Pfam" id="PF13279">
    <property type="entry name" value="4HBT_2"/>
    <property type="match status" value="1"/>
</dbReference>
<dbReference type="SUPFAM" id="SSF54637">
    <property type="entry name" value="Thioesterase/thiol ester dehydrase-isomerase"/>
    <property type="match status" value="1"/>
</dbReference>
<dbReference type="InterPro" id="IPR029069">
    <property type="entry name" value="HotDog_dom_sf"/>
</dbReference>
<dbReference type="AlphaFoldDB" id="A0A078MHX5"/>
<accession>A0A078MHX5</accession>
<dbReference type="InterPro" id="IPR006684">
    <property type="entry name" value="YbgC/YbaW"/>
</dbReference>
<evidence type="ECO:0000256" key="1">
    <source>
        <dbReference type="ARBA" id="ARBA00022801"/>
    </source>
</evidence>